<dbReference type="RefSeq" id="XP_033592569.1">
    <property type="nucleotide sequence ID" value="XM_033732549.1"/>
</dbReference>
<evidence type="ECO:0000256" key="1">
    <source>
        <dbReference type="SAM" id="MobiDB-lite"/>
    </source>
</evidence>
<feature type="region of interest" description="Disordered" evidence="1">
    <location>
        <begin position="1"/>
        <end position="82"/>
    </location>
</feature>
<keyword evidence="3" id="KW-1185">Reference proteome</keyword>
<protein>
    <submittedName>
        <fullName evidence="2">Uncharacterized protein</fullName>
    </submittedName>
</protein>
<proteinExistence type="predicted"/>
<evidence type="ECO:0000313" key="3">
    <source>
        <dbReference type="Proteomes" id="UP000799767"/>
    </source>
</evidence>
<sequence length="106" mass="11353">MYTTAACTGYNPLDATSPTRLPSNGPAGANSPRANPAPQDHPPAPQTACAFTWPRVHHHKHHSETASQATGRAHVPLHHHQHLCCRPDDSTSWLLSTGRSRAAVAV</sequence>
<dbReference type="Proteomes" id="UP000799767">
    <property type="component" value="Unassembled WGS sequence"/>
</dbReference>
<dbReference type="EMBL" id="MU001632">
    <property type="protein sequence ID" value="KAF2486000.1"/>
    <property type="molecule type" value="Genomic_DNA"/>
</dbReference>
<gene>
    <name evidence="2" type="ORF">BDY17DRAFT_290686</name>
</gene>
<dbReference type="AlphaFoldDB" id="A0A6A6Q0R8"/>
<organism evidence="2 3">
    <name type="scientific">Neohortaea acidophila</name>
    <dbReference type="NCBI Taxonomy" id="245834"/>
    <lineage>
        <taxon>Eukaryota</taxon>
        <taxon>Fungi</taxon>
        <taxon>Dikarya</taxon>
        <taxon>Ascomycota</taxon>
        <taxon>Pezizomycotina</taxon>
        <taxon>Dothideomycetes</taxon>
        <taxon>Dothideomycetidae</taxon>
        <taxon>Mycosphaerellales</taxon>
        <taxon>Teratosphaeriaceae</taxon>
        <taxon>Neohortaea</taxon>
    </lineage>
</organism>
<reference evidence="2" key="1">
    <citation type="journal article" date="2020" name="Stud. Mycol.">
        <title>101 Dothideomycetes genomes: a test case for predicting lifestyles and emergence of pathogens.</title>
        <authorList>
            <person name="Haridas S."/>
            <person name="Albert R."/>
            <person name="Binder M."/>
            <person name="Bloem J."/>
            <person name="Labutti K."/>
            <person name="Salamov A."/>
            <person name="Andreopoulos B."/>
            <person name="Baker S."/>
            <person name="Barry K."/>
            <person name="Bills G."/>
            <person name="Bluhm B."/>
            <person name="Cannon C."/>
            <person name="Castanera R."/>
            <person name="Culley D."/>
            <person name="Daum C."/>
            <person name="Ezra D."/>
            <person name="Gonzalez J."/>
            <person name="Henrissat B."/>
            <person name="Kuo A."/>
            <person name="Liang C."/>
            <person name="Lipzen A."/>
            <person name="Lutzoni F."/>
            <person name="Magnuson J."/>
            <person name="Mondo S."/>
            <person name="Nolan M."/>
            <person name="Ohm R."/>
            <person name="Pangilinan J."/>
            <person name="Park H.-J."/>
            <person name="Ramirez L."/>
            <person name="Alfaro M."/>
            <person name="Sun H."/>
            <person name="Tritt A."/>
            <person name="Yoshinaga Y."/>
            <person name="Zwiers L.-H."/>
            <person name="Turgeon B."/>
            <person name="Goodwin S."/>
            <person name="Spatafora J."/>
            <person name="Crous P."/>
            <person name="Grigoriev I."/>
        </authorList>
    </citation>
    <scope>NUCLEOTIDE SEQUENCE</scope>
    <source>
        <strain evidence="2">CBS 113389</strain>
    </source>
</reference>
<name>A0A6A6Q0R8_9PEZI</name>
<accession>A0A6A6Q0R8</accession>
<dbReference type="GeneID" id="54473551"/>
<evidence type="ECO:0000313" key="2">
    <source>
        <dbReference type="EMBL" id="KAF2486000.1"/>
    </source>
</evidence>